<reference evidence="2 4" key="1">
    <citation type="submission" date="2024-06" db="EMBL/GenBank/DDBJ databases">
        <title>Genome sequences for Pseudomonas syringae strains with characterized LPS.</title>
        <authorList>
            <person name="Baltrus D.A."/>
            <person name="Krings L."/>
        </authorList>
    </citation>
    <scope>NUCLEOTIDE SEQUENCE [LARGE SCALE GENOMIC DNA]</scope>
    <source>
        <strain evidence="2 4">NCPPB2708</strain>
    </source>
</reference>
<feature type="chain" id="PRO_5045032947" evidence="1">
    <location>
        <begin position="37"/>
        <end position="54"/>
    </location>
</feature>
<dbReference type="EMBL" id="JBGMSU010000148">
    <property type="protein sequence ID" value="MFA0941130.1"/>
    <property type="molecule type" value="Genomic_DNA"/>
</dbReference>
<evidence type="ECO:0000313" key="3">
    <source>
        <dbReference type="EMBL" id="MFA0941130.1"/>
    </source>
</evidence>
<accession>A0ABV4PMI0</accession>
<dbReference type="EMBL" id="JBGMSU010000147">
    <property type="protein sequence ID" value="MFA0941129.1"/>
    <property type="molecule type" value="Genomic_DNA"/>
</dbReference>
<evidence type="ECO:0000256" key="1">
    <source>
        <dbReference type="SAM" id="SignalP"/>
    </source>
</evidence>
<organism evidence="2 4">
    <name type="scientific">Pseudomonas tremae</name>
    <dbReference type="NCBI Taxonomy" id="200454"/>
    <lineage>
        <taxon>Bacteria</taxon>
        <taxon>Pseudomonadati</taxon>
        <taxon>Pseudomonadota</taxon>
        <taxon>Gammaproteobacteria</taxon>
        <taxon>Pseudomonadales</taxon>
        <taxon>Pseudomonadaceae</taxon>
        <taxon>Pseudomonas</taxon>
    </lineage>
</organism>
<keyword evidence="4" id="KW-1185">Reference proteome</keyword>
<proteinExistence type="predicted"/>
<protein>
    <submittedName>
        <fullName evidence="2">Conjugal transfer protein</fullName>
    </submittedName>
</protein>
<feature type="non-terminal residue" evidence="2">
    <location>
        <position position="54"/>
    </location>
</feature>
<feature type="signal peptide" evidence="1">
    <location>
        <begin position="1"/>
        <end position="36"/>
    </location>
</feature>
<comment type="caution">
    <text evidence="2">The sequence shown here is derived from an EMBL/GenBank/DDBJ whole genome shotgun (WGS) entry which is preliminary data.</text>
</comment>
<dbReference type="Proteomes" id="UP001569512">
    <property type="component" value="Unassembled WGS sequence"/>
</dbReference>
<evidence type="ECO:0000313" key="2">
    <source>
        <dbReference type="EMBL" id="MFA0941129.1"/>
    </source>
</evidence>
<keyword evidence="1" id="KW-0732">Signal</keyword>
<gene>
    <name evidence="2" type="ORF">ACDH53_27590</name>
    <name evidence="3" type="ORF">ACDH53_27595</name>
</gene>
<name>A0ABV4PMI0_9PSED</name>
<evidence type="ECO:0000313" key="4">
    <source>
        <dbReference type="Proteomes" id="UP001569512"/>
    </source>
</evidence>
<sequence>MNFNPPALRSTSSRVQICLTAVLLCLPLLFSTHAGAAGTASEHANVEVMIRQLN</sequence>